<dbReference type="SUPFAM" id="SSF46689">
    <property type="entry name" value="Homeodomain-like"/>
    <property type="match status" value="1"/>
</dbReference>
<dbReference type="InterPro" id="IPR009057">
    <property type="entry name" value="Homeodomain-like_sf"/>
</dbReference>
<dbReference type="InterPro" id="IPR050624">
    <property type="entry name" value="HTH-type_Tx_Regulator"/>
</dbReference>
<dbReference type="GO" id="GO:0003677">
    <property type="term" value="F:DNA binding"/>
    <property type="evidence" value="ECO:0007669"/>
    <property type="project" value="UniProtKB-UniRule"/>
</dbReference>
<dbReference type="Pfam" id="PF00440">
    <property type="entry name" value="TetR_N"/>
    <property type="match status" value="1"/>
</dbReference>
<protein>
    <submittedName>
        <fullName evidence="4">Transcriptional regulator, TetR family</fullName>
    </submittedName>
</protein>
<feature type="domain" description="HTH tetR-type" evidence="3">
    <location>
        <begin position="3"/>
        <end position="63"/>
    </location>
</feature>
<feature type="DNA-binding region" description="H-T-H motif" evidence="2">
    <location>
        <begin position="26"/>
        <end position="45"/>
    </location>
</feature>
<keyword evidence="5" id="KW-1185">Reference proteome</keyword>
<dbReference type="RefSeq" id="WP_058985497.1">
    <property type="nucleotide sequence ID" value="NZ_FMZL01000034.1"/>
</dbReference>
<evidence type="ECO:0000313" key="4">
    <source>
        <dbReference type="EMBL" id="SDC65991.1"/>
    </source>
</evidence>
<organism evidence="4 5">
    <name type="scientific">Parafannyhessea umbonata</name>
    <dbReference type="NCBI Taxonomy" id="604330"/>
    <lineage>
        <taxon>Bacteria</taxon>
        <taxon>Bacillati</taxon>
        <taxon>Actinomycetota</taxon>
        <taxon>Coriobacteriia</taxon>
        <taxon>Coriobacteriales</taxon>
        <taxon>Atopobiaceae</taxon>
        <taxon>Parafannyhessea</taxon>
    </lineage>
</organism>
<dbReference type="STRING" id="604330.SAMN04489857_0025"/>
<evidence type="ECO:0000256" key="1">
    <source>
        <dbReference type="ARBA" id="ARBA00023125"/>
    </source>
</evidence>
<reference evidence="5" key="1">
    <citation type="submission" date="2016-10" db="EMBL/GenBank/DDBJ databases">
        <authorList>
            <person name="Varghese N."/>
            <person name="Submissions S."/>
        </authorList>
    </citation>
    <scope>NUCLEOTIDE SEQUENCE [LARGE SCALE GENOMIC DNA]</scope>
    <source>
        <strain evidence="5">DSM 22619</strain>
    </source>
</reference>
<gene>
    <name evidence="4" type="ORF">SAMN04487824_1345</name>
</gene>
<keyword evidence="1 2" id="KW-0238">DNA-binding</keyword>
<proteinExistence type="predicted"/>
<evidence type="ECO:0000256" key="2">
    <source>
        <dbReference type="PROSITE-ProRule" id="PRU00335"/>
    </source>
</evidence>
<evidence type="ECO:0000259" key="3">
    <source>
        <dbReference type="PROSITE" id="PS50977"/>
    </source>
</evidence>
<accession>A0A1G6NE59</accession>
<name>A0A1G6NE59_9ACTN</name>
<dbReference type="EMBL" id="FMZL01000034">
    <property type="protein sequence ID" value="SDC65991.1"/>
    <property type="molecule type" value="Genomic_DNA"/>
</dbReference>
<dbReference type="PROSITE" id="PS50977">
    <property type="entry name" value="HTH_TETR_2"/>
    <property type="match status" value="1"/>
</dbReference>
<evidence type="ECO:0000313" key="5">
    <source>
        <dbReference type="Proteomes" id="UP000198528"/>
    </source>
</evidence>
<dbReference type="AlphaFoldDB" id="A0A1G6NE59"/>
<dbReference type="Proteomes" id="UP000198528">
    <property type="component" value="Unassembled WGS sequence"/>
</dbReference>
<dbReference type="Gene3D" id="1.10.357.10">
    <property type="entry name" value="Tetracycline Repressor, domain 2"/>
    <property type="match status" value="1"/>
</dbReference>
<dbReference type="InterPro" id="IPR001647">
    <property type="entry name" value="HTH_TetR"/>
</dbReference>
<sequence length="167" mass="18910">MSEYATDRLGPALFLLMAEKNIRKVTIDELAARAGVGRATYFRNFSSKEELLTTYLVRQWRAYEKGHRLKELAFSNPERALRYFEFCLSLRTENDLMIEQGCTDAILAAFETIVSDADLGREGSYEAAFLAYGLYGLFVTWARRGWKETPQELAALVSGRMLGGVVD</sequence>
<dbReference type="PANTHER" id="PTHR43479:SF7">
    <property type="entry name" value="TETR-FAMILY TRANSCRIPTIONAL REGULATOR"/>
    <property type="match status" value="1"/>
</dbReference>
<dbReference type="PANTHER" id="PTHR43479">
    <property type="entry name" value="ACREF/ENVCD OPERON REPRESSOR-RELATED"/>
    <property type="match status" value="1"/>
</dbReference>